<dbReference type="AlphaFoldDB" id="A0AAD9DCP0"/>
<protein>
    <submittedName>
        <fullName evidence="1">Uncharacterized protein</fullName>
    </submittedName>
</protein>
<dbReference type="EMBL" id="JATAAI010000014">
    <property type="protein sequence ID" value="KAK1741089.1"/>
    <property type="molecule type" value="Genomic_DNA"/>
</dbReference>
<evidence type="ECO:0000313" key="2">
    <source>
        <dbReference type="Proteomes" id="UP001224775"/>
    </source>
</evidence>
<keyword evidence="2" id="KW-1185">Reference proteome</keyword>
<accession>A0AAD9DCP0</accession>
<name>A0AAD9DCP0_9STRA</name>
<gene>
    <name evidence="1" type="ORF">QTG54_008341</name>
</gene>
<evidence type="ECO:0000313" key="1">
    <source>
        <dbReference type="EMBL" id="KAK1741089.1"/>
    </source>
</evidence>
<reference evidence="1" key="1">
    <citation type="submission" date="2023-06" db="EMBL/GenBank/DDBJ databases">
        <title>Survivors Of The Sea: Transcriptome response of Skeletonema marinoi to long-term dormancy.</title>
        <authorList>
            <person name="Pinder M.I.M."/>
            <person name="Kourtchenko O."/>
            <person name="Robertson E.K."/>
            <person name="Larsson T."/>
            <person name="Maumus F."/>
            <person name="Osuna-Cruz C.M."/>
            <person name="Vancaester E."/>
            <person name="Stenow R."/>
            <person name="Vandepoele K."/>
            <person name="Ploug H."/>
            <person name="Bruchert V."/>
            <person name="Godhe A."/>
            <person name="Topel M."/>
        </authorList>
    </citation>
    <scope>NUCLEOTIDE SEQUENCE</scope>
    <source>
        <strain evidence="1">R05AC</strain>
    </source>
</reference>
<sequence length="128" mass="14014">MEANFNDLNATSKVLEGILLNDNDAEREDVTNIILFEGVMIYLDKGVPHALLELCSDVLRKSHTANSNTSSSKATLGYLCYADRLENIPGGDEDAAHVEMESTGWELVDFLSKPGLARHMGVARLCSE</sequence>
<proteinExistence type="predicted"/>
<dbReference type="Proteomes" id="UP001224775">
    <property type="component" value="Unassembled WGS sequence"/>
</dbReference>
<comment type="caution">
    <text evidence="1">The sequence shown here is derived from an EMBL/GenBank/DDBJ whole genome shotgun (WGS) entry which is preliminary data.</text>
</comment>
<organism evidence="1 2">
    <name type="scientific">Skeletonema marinoi</name>
    <dbReference type="NCBI Taxonomy" id="267567"/>
    <lineage>
        <taxon>Eukaryota</taxon>
        <taxon>Sar</taxon>
        <taxon>Stramenopiles</taxon>
        <taxon>Ochrophyta</taxon>
        <taxon>Bacillariophyta</taxon>
        <taxon>Coscinodiscophyceae</taxon>
        <taxon>Thalassiosirophycidae</taxon>
        <taxon>Thalassiosirales</taxon>
        <taxon>Skeletonemataceae</taxon>
        <taxon>Skeletonema</taxon>
        <taxon>Skeletonema marinoi-dohrnii complex</taxon>
    </lineage>
</organism>